<dbReference type="EnsemblPlants" id="Bo6g099540.1">
    <property type="protein sequence ID" value="Bo6g099540.1"/>
    <property type="gene ID" value="Bo6g099540"/>
</dbReference>
<reference evidence="1" key="2">
    <citation type="submission" date="2015-03" db="UniProtKB">
        <authorList>
            <consortium name="EnsemblPlants"/>
        </authorList>
    </citation>
    <scope>IDENTIFICATION</scope>
</reference>
<reference evidence="1 2" key="1">
    <citation type="journal article" date="2014" name="Genome Biol.">
        <title>Transcriptome and methylome profiling reveals relics of genome dominance in the mesopolyploid Brassica oleracea.</title>
        <authorList>
            <person name="Parkin I.A."/>
            <person name="Koh C."/>
            <person name="Tang H."/>
            <person name="Robinson S.J."/>
            <person name="Kagale S."/>
            <person name="Clarke W.E."/>
            <person name="Town C.D."/>
            <person name="Nixon J."/>
            <person name="Krishnakumar V."/>
            <person name="Bidwell S.L."/>
            <person name="Denoeud F."/>
            <person name="Belcram H."/>
            <person name="Links M.G."/>
            <person name="Just J."/>
            <person name="Clarke C."/>
            <person name="Bender T."/>
            <person name="Huebert T."/>
            <person name="Mason A.S."/>
            <person name="Pires J.C."/>
            <person name="Barker G."/>
            <person name="Moore J."/>
            <person name="Walley P.G."/>
            <person name="Manoli S."/>
            <person name="Batley J."/>
            <person name="Edwards D."/>
            <person name="Nelson M.N."/>
            <person name="Wang X."/>
            <person name="Paterson A.H."/>
            <person name="King G."/>
            <person name="Bancroft I."/>
            <person name="Chalhoub B."/>
            <person name="Sharpe A.G."/>
        </authorList>
    </citation>
    <scope>NUCLEOTIDE SEQUENCE</scope>
    <source>
        <strain evidence="1 2">cv. TO1000</strain>
    </source>
</reference>
<evidence type="ECO:0000313" key="1">
    <source>
        <dbReference type="EnsemblPlants" id="Bo6g099540.1"/>
    </source>
</evidence>
<name>A0A0D3CY98_BRAOL</name>
<accession>A0A0D3CY98</accession>
<proteinExistence type="predicted"/>
<dbReference type="OMA" id="EESRCHK"/>
<sequence>MASPSQYFPTPFHFLKVHIANTEESRCHKNCKTDRARARRVLAGGAASESDALKALVRIASFALQEEVLATGLLEDNLLAS</sequence>
<evidence type="ECO:0000313" key="2">
    <source>
        <dbReference type="Proteomes" id="UP000032141"/>
    </source>
</evidence>
<organism evidence="1 2">
    <name type="scientific">Brassica oleracea var. oleracea</name>
    <dbReference type="NCBI Taxonomy" id="109376"/>
    <lineage>
        <taxon>Eukaryota</taxon>
        <taxon>Viridiplantae</taxon>
        <taxon>Streptophyta</taxon>
        <taxon>Embryophyta</taxon>
        <taxon>Tracheophyta</taxon>
        <taxon>Spermatophyta</taxon>
        <taxon>Magnoliopsida</taxon>
        <taxon>eudicotyledons</taxon>
        <taxon>Gunneridae</taxon>
        <taxon>Pentapetalae</taxon>
        <taxon>rosids</taxon>
        <taxon>malvids</taxon>
        <taxon>Brassicales</taxon>
        <taxon>Brassicaceae</taxon>
        <taxon>Brassiceae</taxon>
        <taxon>Brassica</taxon>
    </lineage>
</organism>
<dbReference type="AlphaFoldDB" id="A0A0D3CY98"/>
<dbReference type="Proteomes" id="UP000032141">
    <property type="component" value="Chromosome C6"/>
</dbReference>
<dbReference type="Gramene" id="Bo6g099540.1">
    <property type="protein sequence ID" value="Bo6g099540.1"/>
    <property type="gene ID" value="Bo6g099540"/>
</dbReference>
<keyword evidence="2" id="KW-1185">Reference proteome</keyword>
<protein>
    <submittedName>
        <fullName evidence="1">Uncharacterized protein</fullName>
    </submittedName>
</protein>
<dbReference type="HOGENOM" id="CLU_2577183_0_0_1"/>